<reference evidence="1" key="2">
    <citation type="submission" date="2020-09" db="EMBL/GenBank/DDBJ databases">
        <authorList>
            <person name="Sun Q."/>
            <person name="Ohkuma M."/>
        </authorList>
    </citation>
    <scope>NUCLEOTIDE SEQUENCE</scope>
    <source>
        <strain evidence="1">JCM 3035</strain>
    </source>
</reference>
<accession>A0A917QQ32</accession>
<reference evidence="1" key="1">
    <citation type="journal article" date="2014" name="Int. J. Syst. Evol. Microbiol.">
        <title>Complete genome sequence of Corynebacterium casei LMG S-19264T (=DSM 44701T), isolated from a smear-ripened cheese.</title>
        <authorList>
            <consortium name="US DOE Joint Genome Institute (JGI-PGF)"/>
            <person name="Walter F."/>
            <person name="Albersmeier A."/>
            <person name="Kalinowski J."/>
            <person name="Ruckert C."/>
        </authorList>
    </citation>
    <scope>NUCLEOTIDE SEQUENCE</scope>
    <source>
        <strain evidence="1">JCM 3035</strain>
    </source>
</reference>
<comment type="caution">
    <text evidence="1">The sequence shown here is derived from an EMBL/GenBank/DDBJ whole genome shotgun (WGS) entry which is preliminary data.</text>
</comment>
<name>A0A917QQ32_9ACTN</name>
<proteinExistence type="predicted"/>
<evidence type="ECO:0000313" key="1">
    <source>
        <dbReference type="EMBL" id="GGK63074.1"/>
    </source>
</evidence>
<evidence type="ECO:0000313" key="2">
    <source>
        <dbReference type="Proteomes" id="UP000637788"/>
    </source>
</evidence>
<dbReference type="EMBL" id="BMPQ01000005">
    <property type="protein sequence ID" value="GGK63074.1"/>
    <property type="molecule type" value="Genomic_DNA"/>
</dbReference>
<sequence>MAAPAQANAQDCRQYLANRGYVVGTWVRRACNIGQGVGGPSDYLTCVQLLVDTGVRGNHATRACNLADS</sequence>
<dbReference type="Proteomes" id="UP000637788">
    <property type="component" value="Unassembled WGS sequence"/>
</dbReference>
<gene>
    <name evidence="1" type="ORF">GCM10010094_24930</name>
</gene>
<dbReference type="AlphaFoldDB" id="A0A917QQ32"/>
<organism evidence="1 2">
    <name type="scientific">Streptomyces flaveus</name>
    <dbReference type="NCBI Taxonomy" id="66370"/>
    <lineage>
        <taxon>Bacteria</taxon>
        <taxon>Bacillati</taxon>
        <taxon>Actinomycetota</taxon>
        <taxon>Actinomycetes</taxon>
        <taxon>Kitasatosporales</taxon>
        <taxon>Streptomycetaceae</taxon>
        <taxon>Streptomyces</taxon>
        <taxon>Streptomyces aurantiacus group</taxon>
    </lineage>
</organism>
<keyword evidence="2" id="KW-1185">Reference proteome</keyword>
<protein>
    <submittedName>
        <fullName evidence="1">Uncharacterized protein</fullName>
    </submittedName>
</protein>